<dbReference type="RefSeq" id="WP_160906051.1">
    <property type="nucleotide sequence ID" value="NZ_WVHS01000002.1"/>
</dbReference>
<sequence length="222" mass="25397">MDKRVKQALTAGLKRFGNATQMDAGPLEQALITVFNSDLPFLEKVDALDAAFDDAPKASALREVYFDLLMINFFTEDVKKLEEDYLDSPEWEAIEEETLDRGTEILNVLLYLKECEDEQIAPSLEDYLKEFLLVDEDEFQDEYRIYEDVIDNQALMESSITEIAAAAQALPAESEMAELFYPVMSFFYEQKPTEQQIESYIRTSNDPGFDAAVYAVLLAFRN</sequence>
<evidence type="ECO:0000313" key="2">
    <source>
        <dbReference type="Proteomes" id="UP000451233"/>
    </source>
</evidence>
<organism evidence="1 2">
    <name type="scientific">Hufsiella ginkgonis</name>
    <dbReference type="NCBI Taxonomy" id="2695274"/>
    <lineage>
        <taxon>Bacteria</taxon>
        <taxon>Pseudomonadati</taxon>
        <taxon>Bacteroidota</taxon>
        <taxon>Sphingobacteriia</taxon>
        <taxon>Sphingobacteriales</taxon>
        <taxon>Sphingobacteriaceae</taxon>
        <taxon>Hufsiella</taxon>
    </lineage>
</organism>
<dbReference type="AlphaFoldDB" id="A0A7K1XW73"/>
<dbReference type="EMBL" id="WVHS01000002">
    <property type="protein sequence ID" value="MXV15029.1"/>
    <property type="molecule type" value="Genomic_DNA"/>
</dbReference>
<protein>
    <submittedName>
        <fullName evidence="1">Uncharacterized protein</fullName>
    </submittedName>
</protein>
<dbReference type="Proteomes" id="UP000451233">
    <property type="component" value="Unassembled WGS sequence"/>
</dbReference>
<gene>
    <name evidence="1" type="ORF">GS398_06935</name>
</gene>
<evidence type="ECO:0000313" key="1">
    <source>
        <dbReference type="EMBL" id="MXV15029.1"/>
    </source>
</evidence>
<comment type="caution">
    <text evidence="1">The sequence shown here is derived from an EMBL/GenBank/DDBJ whole genome shotgun (WGS) entry which is preliminary data.</text>
</comment>
<reference evidence="1 2" key="1">
    <citation type="submission" date="2019-11" db="EMBL/GenBank/DDBJ databases">
        <title>Pedobacter sp. HMF7056 Genome sequencing and assembly.</title>
        <authorList>
            <person name="Kang H."/>
            <person name="Kim H."/>
            <person name="Joh K."/>
        </authorList>
    </citation>
    <scope>NUCLEOTIDE SEQUENCE [LARGE SCALE GENOMIC DNA]</scope>
    <source>
        <strain evidence="1 2">HMF7056</strain>
    </source>
</reference>
<keyword evidence="2" id="KW-1185">Reference proteome</keyword>
<name>A0A7K1XW73_9SPHI</name>
<accession>A0A7K1XW73</accession>
<proteinExistence type="predicted"/>